<feature type="chain" id="PRO_5046169770" evidence="1">
    <location>
        <begin position="21"/>
        <end position="526"/>
    </location>
</feature>
<dbReference type="InterPro" id="IPR011990">
    <property type="entry name" value="TPR-like_helical_dom_sf"/>
</dbReference>
<organism evidence="3 4">
    <name type="scientific">Pyxidicoccus parkwayensis</name>
    <dbReference type="NCBI Taxonomy" id="2813578"/>
    <lineage>
        <taxon>Bacteria</taxon>
        <taxon>Pseudomonadati</taxon>
        <taxon>Myxococcota</taxon>
        <taxon>Myxococcia</taxon>
        <taxon>Myxococcales</taxon>
        <taxon>Cystobacterineae</taxon>
        <taxon>Myxococcaceae</taxon>
        <taxon>Pyxidicoccus</taxon>
    </lineage>
</organism>
<dbReference type="RefSeq" id="WP_206720434.1">
    <property type="nucleotide sequence ID" value="NZ_CP071090.1"/>
</dbReference>
<dbReference type="SUPFAM" id="SSF48452">
    <property type="entry name" value="TPR-like"/>
    <property type="match status" value="1"/>
</dbReference>
<dbReference type="EMBL" id="CP071090">
    <property type="protein sequence ID" value="QSQ18846.1"/>
    <property type="molecule type" value="Genomic_DNA"/>
</dbReference>
<evidence type="ECO:0000313" key="3">
    <source>
        <dbReference type="EMBL" id="QSQ18846.1"/>
    </source>
</evidence>
<name>A0ABX7NK70_9BACT</name>
<feature type="domain" description="DUF1570" evidence="2">
    <location>
        <begin position="159"/>
        <end position="264"/>
    </location>
</feature>
<dbReference type="Gene3D" id="1.25.40.10">
    <property type="entry name" value="Tetratricopeptide repeat domain"/>
    <property type="match status" value="1"/>
</dbReference>
<dbReference type="InterPro" id="IPR011464">
    <property type="entry name" value="DUF1570"/>
</dbReference>
<gene>
    <name evidence="3" type="ORF">JY651_26165</name>
</gene>
<feature type="signal peptide" evidence="1">
    <location>
        <begin position="1"/>
        <end position="20"/>
    </location>
</feature>
<sequence length="526" mass="58498">MRHGFVMGALLALLASSQLACVVGPRFTRCPAEGGRPWVRLDSDHYTLETDLPPAEARKAMGALERTRVAILATLWPDALARPMPKVHVYVLADPDEFEGLYPRRVRAFFHRSETEALIVLPGPPDSWVHRFSGLSLASSSRLNHELSHFLSTYSLLRQPRWLSEGMAEFLETLRVSEDGKTAVVGAPHFEAILEMAPQLNRVVRTRPEKRSWSMRRVFDWDPSLEVHEDDRQVGLLYAASWLLVHWLYNEHPDALAAYQALLSRGMAPDEAERQALPELRSDTLDATLLNYLRDRRYPERTVPVPTVGSAFLEEVIEHAEVHAIRAKLAALGASMAHREPFIQNRRKLSRDELNEALRLDPKGLVALSTQLLAAPDAEKPAIARQAVEAHPNESESWLMLASALGTEPAVREEAEAAYKKALELEPRSAPAATGLAWLYVTQGRLAEALPLVQWAVSLAPWSTHALDTFAMVLAGGGACDEAIQTEERALELIQDEGNPEVEKVLRERLEGLSRGTLCTPATPQP</sequence>
<dbReference type="Proteomes" id="UP000662747">
    <property type="component" value="Chromosome"/>
</dbReference>
<keyword evidence="4" id="KW-1185">Reference proteome</keyword>
<keyword evidence="1" id="KW-0732">Signal</keyword>
<proteinExistence type="predicted"/>
<protein>
    <submittedName>
        <fullName evidence="3">Tetratricopeptide repeat protein</fullName>
    </submittedName>
</protein>
<evidence type="ECO:0000259" key="2">
    <source>
        <dbReference type="Pfam" id="PF07607"/>
    </source>
</evidence>
<dbReference type="Pfam" id="PF07607">
    <property type="entry name" value="DUF1570"/>
    <property type="match status" value="1"/>
</dbReference>
<reference evidence="3 4" key="1">
    <citation type="submission" date="2021-02" db="EMBL/GenBank/DDBJ databases">
        <title>De Novo genome assembly of isolated myxobacteria.</title>
        <authorList>
            <person name="Stevens D.C."/>
        </authorList>
    </citation>
    <scope>NUCLEOTIDE SEQUENCE [LARGE SCALE GENOMIC DNA]</scope>
    <source>
        <strain evidence="4">SCPEA02</strain>
    </source>
</reference>
<evidence type="ECO:0000313" key="4">
    <source>
        <dbReference type="Proteomes" id="UP000662747"/>
    </source>
</evidence>
<evidence type="ECO:0000256" key="1">
    <source>
        <dbReference type="SAM" id="SignalP"/>
    </source>
</evidence>
<accession>A0ABX7NK70</accession>
<dbReference type="Pfam" id="PF14559">
    <property type="entry name" value="TPR_19"/>
    <property type="match status" value="1"/>
</dbReference>